<keyword evidence="1" id="KW-0378">Hydrolase</keyword>
<proteinExistence type="predicted"/>
<reference evidence="2 3" key="1">
    <citation type="submission" date="2016-07" db="EMBL/GenBank/DDBJ databases">
        <title>Pervasive Adenine N6-methylation of Active Genes in Fungi.</title>
        <authorList>
            <consortium name="DOE Joint Genome Institute"/>
            <person name="Mondo S.J."/>
            <person name="Dannebaum R.O."/>
            <person name="Kuo R.C."/>
            <person name="Labutti K."/>
            <person name="Haridas S."/>
            <person name="Kuo A."/>
            <person name="Salamov A."/>
            <person name="Ahrendt S.R."/>
            <person name="Lipzen A."/>
            <person name="Sullivan W."/>
            <person name="Andreopoulos W.B."/>
            <person name="Clum A."/>
            <person name="Lindquist E."/>
            <person name="Daum C."/>
            <person name="Ramamoorthy G.K."/>
            <person name="Gryganskyi A."/>
            <person name="Culley D."/>
            <person name="Magnuson J.K."/>
            <person name="James T.Y."/>
            <person name="O'Malley M.A."/>
            <person name="Stajich J.E."/>
            <person name="Spatafora J.W."/>
            <person name="Visel A."/>
            <person name="Grigoriev I.V."/>
        </authorList>
    </citation>
    <scope>NUCLEOTIDE SEQUENCE [LARGE SCALE GENOMIC DNA]</scope>
    <source>
        <strain evidence="2 3">JEL800</strain>
    </source>
</reference>
<dbReference type="PANTHER" id="PTHR31956">
    <property type="entry name" value="NON-SPECIFIC PHOSPHOLIPASE C4-RELATED"/>
    <property type="match status" value="1"/>
</dbReference>
<evidence type="ECO:0000256" key="1">
    <source>
        <dbReference type="ARBA" id="ARBA00022801"/>
    </source>
</evidence>
<dbReference type="Gene3D" id="3.40.720.10">
    <property type="entry name" value="Alkaline Phosphatase, subunit A"/>
    <property type="match status" value="2"/>
</dbReference>
<comment type="caution">
    <text evidence="2">The sequence shown here is derived from an EMBL/GenBank/DDBJ whole genome shotgun (WGS) entry which is preliminary data.</text>
</comment>
<dbReference type="GO" id="GO:0042578">
    <property type="term" value="F:phosphoric ester hydrolase activity"/>
    <property type="evidence" value="ECO:0007669"/>
    <property type="project" value="UniProtKB-ARBA"/>
</dbReference>
<dbReference type="EMBL" id="MCGO01000019">
    <property type="protein sequence ID" value="ORY45707.1"/>
    <property type="molecule type" value="Genomic_DNA"/>
</dbReference>
<dbReference type="InterPro" id="IPR017850">
    <property type="entry name" value="Alkaline_phosphatase_core_sf"/>
</dbReference>
<dbReference type="GO" id="GO:0009395">
    <property type="term" value="P:phospholipid catabolic process"/>
    <property type="evidence" value="ECO:0007669"/>
    <property type="project" value="TreeGrafter"/>
</dbReference>
<keyword evidence="3" id="KW-1185">Reference proteome</keyword>
<gene>
    <name evidence="2" type="ORF">BCR33DRAFT_737411</name>
</gene>
<dbReference type="Pfam" id="PF04185">
    <property type="entry name" value="Phosphoesterase"/>
    <property type="match status" value="1"/>
</dbReference>
<dbReference type="PANTHER" id="PTHR31956:SF1">
    <property type="entry name" value="NON-SPECIFIC PHOSPHOLIPASE C1"/>
    <property type="match status" value="1"/>
</dbReference>
<dbReference type="Proteomes" id="UP000193642">
    <property type="component" value="Unassembled WGS sequence"/>
</dbReference>
<accession>A0A1Y2CFN5</accession>
<dbReference type="OrthoDB" id="5135119at2759"/>
<sequence>MQFVKDLAKKTETALHQLQEKIEDATGYSFGNDHAMLESLGDLKIGDEHPIKHMVVICMENRSFDALLGWWAKEQQEKGVQIDGIPEAAKNIDSKTGTVWPAKPNATYVHEFDPDHETFATTQQIYGMASLDSNAPMFWHTNMGGFVDQAIDTDRKGLNDNDPKKISDELAAETVMSGFAPSQIPVFVSLAENFGVFDAWHAGIPGPTFPNRVFLASATSNGMSVNNNKEFAEGLPQKSIFQMFHEKKLSFKNYYGQAPTGLIFSDFRKIVEEDILHLNPSAHMGDMSAFKKDCEEGTLPTFSWIDPIFVQAPGFLANDMHPPHDAARGEILIKEIYEALRASPQWEKTALLITFDEHGGYYDHVAPPTNVPSPDEISSNNKEFKFDRLGIRVPAILVSAHINKGAIFHDPAKPAPSDLGNYHASKYDHSSLVHSVNDMFNLDVDLNPRARWSGSFAHKFTKYARKDCPVKLPDAPAITERMEVYDEKSEWTSVFAAIKDLF</sequence>
<organism evidence="2 3">
    <name type="scientific">Rhizoclosmatium globosum</name>
    <dbReference type="NCBI Taxonomy" id="329046"/>
    <lineage>
        <taxon>Eukaryota</taxon>
        <taxon>Fungi</taxon>
        <taxon>Fungi incertae sedis</taxon>
        <taxon>Chytridiomycota</taxon>
        <taxon>Chytridiomycota incertae sedis</taxon>
        <taxon>Chytridiomycetes</taxon>
        <taxon>Chytridiales</taxon>
        <taxon>Chytriomycetaceae</taxon>
        <taxon>Rhizoclosmatium</taxon>
    </lineage>
</organism>
<evidence type="ECO:0000313" key="3">
    <source>
        <dbReference type="Proteomes" id="UP000193642"/>
    </source>
</evidence>
<evidence type="ECO:0000313" key="2">
    <source>
        <dbReference type="EMBL" id="ORY45707.1"/>
    </source>
</evidence>
<dbReference type="InterPro" id="IPR007312">
    <property type="entry name" value="Phosphoesterase"/>
</dbReference>
<dbReference type="STRING" id="329046.A0A1Y2CFN5"/>
<protein>
    <submittedName>
        <fullName evidence="2">Phosphoesterase-domain-containing protein</fullName>
    </submittedName>
</protein>
<dbReference type="AlphaFoldDB" id="A0A1Y2CFN5"/>
<name>A0A1Y2CFN5_9FUNG</name>